<evidence type="ECO:0000313" key="2">
    <source>
        <dbReference type="EMBL" id="GAB0058760.1"/>
    </source>
</evidence>
<accession>A0ABQ0CDI7</accession>
<reference evidence="2 3" key="2">
    <citation type="submission" date="2024-09" db="EMBL/GenBank/DDBJ databases">
        <title>Draft genome sequence of Candidatus Magnetaquicoccaceae bacterium FCR-1.</title>
        <authorList>
            <person name="Shimoshige H."/>
            <person name="Shimamura S."/>
            <person name="Taoka A."/>
            <person name="Kobayashi H."/>
            <person name="Maekawa T."/>
        </authorList>
    </citation>
    <scope>NUCLEOTIDE SEQUENCE [LARGE SCALE GENOMIC DNA]</scope>
    <source>
        <strain evidence="2 3">FCR-1</strain>
    </source>
</reference>
<gene>
    <name evidence="2" type="ORF">SIID45300_03117</name>
</gene>
<evidence type="ECO:0000313" key="3">
    <source>
        <dbReference type="Proteomes" id="UP001628193"/>
    </source>
</evidence>
<protein>
    <recommendedName>
        <fullName evidence="4">Secreted protein</fullName>
    </recommendedName>
</protein>
<dbReference type="Proteomes" id="UP001628193">
    <property type="component" value="Unassembled WGS sequence"/>
</dbReference>
<name>A0ABQ0CDI7_9PROT</name>
<keyword evidence="3" id="KW-1185">Reference proteome</keyword>
<feature type="chain" id="PRO_5045714928" description="Secreted protein" evidence="1">
    <location>
        <begin position="22"/>
        <end position="265"/>
    </location>
</feature>
<keyword evidence="1" id="KW-0732">Signal</keyword>
<evidence type="ECO:0000256" key="1">
    <source>
        <dbReference type="SAM" id="SignalP"/>
    </source>
</evidence>
<sequence>MKNWQASMLIALGLMSAPVVGETAIHRKACETPSQGVSVCWDALSEENVTELPVPYPKLHLLPIARQVAGQPEVLVDFSRTIFRQLLPGQLAEQLIPEWSPVYHLEGALAMSQSSGWPALLWISPREMRSSSPSSPGLFDMDAYLISKGKLLRTVRIRVESQPNRKHDGVERAAVAGTLLAATGSLVSEPLGSLVGIGTAYGMGQSQPPEAGQPLELLSEFAMRQLMFVFQQPMEYLPSAPTETGGDPWSRENVSNLIKRPFAGK</sequence>
<proteinExistence type="predicted"/>
<feature type="signal peptide" evidence="1">
    <location>
        <begin position="1"/>
        <end position="21"/>
    </location>
</feature>
<evidence type="ECO:0008006" key="4">
    <source>
        <dbReference type="Google" id="ProtNLM"/>
    </source>
</evidence>
<dbReference type="EMBL" id="BAAFGK010000005">
    <property type="protein sequence ID" value="GAB0058760.1"/>
    <property type="molecule type" value="Genomic_DNA"/>
</dbReference>
<reference evidence="2 3" key="1">
    <citation type="submission" date="2024-05" db="EMBL/GenBank/DDBJ databases">
        <authorList>
            <consortium name="Candidatus Magnetaquicoccaceae bacterium FCR-1 genome sequencing consortium"/>
            <person name="Shimoshige H."/>
            <person name="Shimamura S."/>
            <person name="Taoka A."/>
            <person name="Kobayashi H."/>
            <person name="Maekawa T."/>
        </authorList>
    </citation>
    <scope>NUCLEOTIDE SEQUENCE [LARGE SCALE GENOMIC DNA]</scope>
    <source>
        <strain evidence="2 3">FCR-1</strain>
    </source>
</reference>
<dbReference type="RefSeq" id="WP_420906484.1">
    <property type="nucleotide sequence ID" value="NZ_BAAFGK010000005.1"/>
</dbReference>
<organism evidence="2 3">
    <name type="scientific">Candidatus Magnetaquiglobus chichijimensis</name>
    <dbReference type="NCBI Taxonomy" id="3141448"/>
    <lineage>
        <taxon>Bacteria</taxon>
        <taxon>Pseudomonadati</taxon>
        <taxon>Pseudomonadota</taxon>
        <taxon>Magnetococcia</taxon>
        <taxon>Magnetococcales</taxon>
        <taxon>Candidatus Magnetaquicoccaceae</taxon>
        <taxon>Candidatus Magnetaquiglobus</taxon>
    </lineage>
</organism>
<comment type="caution">
    <text evidence="2">The sequence shown here is derived from an EMBL/GenBank/DDBJ whole genome shotgun (WGS) entry which is preliminary data.</text>
</comment>